<reference evidence="3" key="1">
    <citation type="journal article" date="2014" name="Genome Announc.">
        <title>Draft Genome Sequences of Three Alkaliphilic Bacillus Strains, Bacillus wakoensis JCM 9140T, Bacillus akibai JCM 9157T, and Bacillus hemicellulosilyticus JCM 9152T.</title>
        <authorList>
            <person name="Yuki M."/>
            <person name="Oshima K."/>
            <person name="Suda W."/>
            <person name="Oshida Y."/>
            <person name="Kitamura K."/>
            <person name="Iida T."/>
            <person name="Hattori M."/>
            <person name="Ohkuma M."/>
        </authorList>
    </citation>
    <scope>NUCLEOTIDE SEQUENCE [LARGE SCALE GENOMIC DNA]</scope>
    <source>
        <strain evidence="3">JCM 9140</strain>
    </source>
</reference>
<dbReference type="STRING" id="1236970.JCM9140_3295"/>
<dbReference type="InterPro" id="IPR036291">
    <property type="entry name" value="NAD(P)-bd_dom_sf"/>
</dbReference>
<dbReference type="EMBL" id="BAUT01000041">
    <property type="protein sequence ID" value="GAE27174.1"/>
    <property type="molecule type" value="Genomic_DNA"/>
</dbReference>
<evidence type="ECO:0000313" key="4">
    <source>
        <dbReference type="Proteomes" id="UP000018890"/>
    </source>
</evidence>
<feature type="domain" description="3-hydroxyacyl-CoA dehydrogenase NAD binding" evidence="2">
    <location>
        <begin position="5"/>
        <end position="95"/>
    </location>
</feature>
<accession>W4Q713</accession>
<gene>
    <name evidence="3" type="ORF">JCM9140_3295</name>
</gene>
<name>W4Q713_9BACI</name>
<dbReference type="Gene3D" id="3.40.50.720">
    <property type="entry name" value="NAD(P)-binding Rossmann-like Domain"/>
    <property type="match status" value="1"/>
</dbReference>
<evidence type="ECO:0000259" key="2">
    <source>
        <dbReference type="Pfam" id="PF02737"/>
    </source>
</evidence>
<dbReference type="Proteomes" id="UP000018890">
    <property type="component" value="Unassembled WGS sequence"/>
</dbReference>
<dbReference type="PANTHER" id="PTHR48075:SF5">
    <property type="entry name" value="3-HYDROXYBUTYRYL-COA DEHYDROGENASE"/>
    <property type="match status" value="1"/>
</dbReference>
<dbReference type="PANTHER" id="PTHR48075">
    <property type="entry name" value="3-HYDROXYACYL-COA DEHYDROGENASE FAMILY PROTEIN"/>
    <property type="match status" value="1"/>
</dbReference>
<dbReference type="RefSeq" id="WP_369384434.1">
    <property type="nucleotide sequence ID" value="NZ_BAUT01000041.1"/>
</dbReference>
<comment type="similarity">
    <text evidence="1">Belongs to the 3-hydroxyacyl-CoA dehydrogenase family.</text>
</comment>
<keyword evidence="4" id="KW-1185">Reference proteome</keyword>
<organism evidence="3 4">
    <name type="scientific">Halalkalibacter wakoensis JCM 9140</name>
    <dbReference type="NCBI Taxonomy" id="1236970"/>
    <lineage>
        <taxon>Bacteria</taxon>
        <taxon>Bacillati</taxon>
        <taxon>Bacillota</taxon>
        <taxon>Bacilli</taxon>
        <taxon>Bacillales</taxon>
        <taxon>Bacillaceae</taxon>
        <taxon>Halalkalibacter</taxon>
    </lineage>
</organism>
<dbReference type="GO" id="GO:0070403">
    <property type="term" value="F:NAD+ binding"/>
    <property type="evidence" value="ECO:0007669"/>
    <property type="project" value="InterPro"/>
</dbReference>
<evidence type="ECO:0000313" key="3">
    <source>
        <dbReference type="EMBL" id="GAE27174.1"/>
    </source>
</evidence>
<sequence length="96" mass="10559">MTIKKVAVIGSGTMGSQIAMVCALAGYDVILQDISEESLEKAKESLTEHMERRIKKGRLTEEQVKEGFARLTFSTSIHSLNTADFVIEAAVEKLDN</sequence>
<dbReference type="AlphaFoldDB" id="W4Q713"/>
<dbReference type="GO" id="GO:0016491">
    <property type="term" value="F:oxidoreductase activity"/>
    <property type="evidence" value="ECO:0007669"/>
    <property type="project" value="TreeGrafter"/>
</dbReference>
<dbReference type="SUPFAM" id="SSF51735">
    <property type="entry name" value="NAD(P)-binding Rossmann-fold domains"/>
    <property type="match status" value="1"/>
</dbReference>
<dbReference type="InterPro" id="IPR006176">
    <property type="entry name" value="3-OHacyl-CoA_DH_NAD-bd"/>
</dbReference>
<protein>
    <submittedName>
        <fullName evidence="3">3-hydroxybutyryl-CoA dehydrogenase</fullName>
    </submittedName>
</protein>
<dbReference type="GO" id="GO:0006631">
    <property type="term" value="P:fatty acid metabolic process"/>
    <property type="evidence" value="ECO:0007669"/>
    <property type="project" value="InterPro"/>
</dbReference>
<evidence type="ECO:0000256" key="1">
    <source>
        <dbReference type="ARBA" id="ARBA00009463"/>
    </source>
</evidence>
<comment type="caution">
    <text evidence="3">The sequence shown here is derived from an EMBL/GenBank/DDBJ whole genome shotgun (WGS) entry which is preliminary data.</text>
</comment>
<proteinExistence type="inferred from homology"/>
<dbReference type="Pfam" id="PF02737">
    <property type="entry name" value="3HCDH_N"/>
    <property type="match status" value="1"/>
</dbReference>